<accession>A0ABQ5QQU9</accession>
<evidence type="ECO:0000313" key="2">
    <source>
        <dbReference type="Proteomes" id="UP001144280"/>
    </source>
</evidence>
<reference evidence="1" key="1">
    <citation type="submission" date="2022-12" db="EMBL/GenBank/DDBJ databases">
        <title>New Phytohabitans aurantiacus sp. RD004123 nov., an actinomycete isolated from soil.</title>
        <authorList>
            <person name="Triningsih D.W."/>
            <person name="Harunari E."/>
            <person name="Igarashi Y."/>
        </authorList>
    </citation>
    <scope>NUCLEOTIDE SEQUENCE</scope>
    <source>
        <strain evidence="1">RD004123</strain>
    </source>
</reference>
<sequence>MAVTTTTASVSNGCSSQSQRHRLRVATISTIATAAAQPTCSDGIAAYWLANASVELPYTVGPTACPVSTMPVSDRNRGGDSGTSTCTRKAAAVSRARVVRAHRYRAGRRRYVHRRTAAVAGKCTQA</sequence>
<organism evidence="1 2">
    <name type="scientific">Phytohabitans aurantiacus</name>
    <dbReference type="NCBI Taxonomy" id="3016789"/>
    <lineage>
        <taxon>Bacteria</taxon>
        <taxon>Bacillati</taxon>
        <taxon>Actinomycetota</taxon>
        <taxon>Actinomycetes</taxon>
        <taxon>Micromonosporales</taxon>
        <taxon>Micromonosporaceae</taxon>
    </lineage>
</organism>
<evidence type="ECO:0000313" key="1">
    <source>
        <dbReference type="EMBL" id="GLH96958.1"/>
    </source>
</evidence>
<protein>
    <submittedName>
        <fullName evidence="1">Uncharacterized protein</fullName>
    </submittedName>
</protein>
<keyword evidence="2" id="KW-1185">Reference proteome</keyword>
<name>A0ABQ5QQU9_9ACTN</name>
<gene>
    <name evidence="1" type="ORF">Pa4123_22320</name>
</gene>
<proteinExistence type="predicted"/>
<comment type="caution">
    <text evidence="1">The sequence shown here is derived from an EMBL/GenBank/DDBJ whole genome shotgun (WGS) entry which is preliminary data.</text>
</comment>
<dbReference type="Proteomes" id="UP001144280">
    <property type="component" value="Unassembled WGS sequence"/>
</dbReference>
<dbReference type="EMBL" id="BSDI01000007">
    <property type="protein sequence ID" value="GLH96958.1"/>
    <property type="molecule type" value="Genomic_DNA"/>
</dbReference>